<dbReference type="PROSITE" id="PS50935">
    <property type="entry name" value="SSB"/>
    <property type="match status" value="1"/>
</dbReference>
<keyword evidence="5" id="KW-1185">Reference proteome</keyword>
<evidence type="ECO:0000256" key="2">
    <source>
        <dbReference type="PROSITE-ProRule" id="PRU00252"/>
    </source>
</evidence>
<gene>
    <name evidence="4" type="ORF">Msi02_62810</name>
</gene>
<dbReference type="EMBL" id="BOOF01000041">
    <property type="protein sequence ID" value="GIH65464.1"/>
    <property type="molecule type" value="Genomic_DNA"/>
</dbReference>
<dbReference type="SUPFAM" id="SSF50249">
    <property type="entry name" value="Nucleic acid-binding proteins"/>
    <property type="match status" value="1"/>
</dbReference>
<keyword evidence="1 2" id="KW-0238">DNA-binding</keyword>
<feature type="region of interest" description="Disordered" evidence="3">
    <location>
        <begin position="99"/>
        <end position="201"/>
    </location>
</feature>
<protein>
    <recommendedName>
        <fullName evidence="6">Single-stranded DNA-binding protein</fullName>
    </recommendedName>
</protein>
<evidence type="ECO:0000313" key="4">
    <source>
        <dbReference type="EMBL" id="GIH65464.1"/>
    </source>
</evidence>
<dbReference type="RefSeq" id="WP_204051509.1">
    <property type="nucleotide sequence ID" value="NZ_BOOF01000041.1"/>
</dbReference>
<evidence type="ECO:0000256" key="1">
    <source>
        <dbReference type="ARBA" id="ARBA00023125"/>
    </source>
</evidence>
<sequence length="201" mass="21355">MHRNEVVLAGRLSMEPAHRELPSGALLTQWRLAVRRPGGRSGHQRSDAIECATLDDVVRGMLAGWQLDDLVEVEGALRRRWWRGGSRYEIEVRTARRVEAAVPRGRPRRRRPHADDGTAAETGQADHEDAVADAGVTEEAASGGEASSGASGHEAKPGGLPAGSSDGQAVGPPATSSRGHRDEAVVAEPAGGVISQWRRSA</sequence>
<accession>A0ABQ4GVL6</accession>
<evidence type="ECO:0000313" key="5">
    <source>
        <dbReference type="Proteomes" id="UP000660454"/>
    </source>
</evidence>
<proteinExistence type="predicted"/>
<dbReference type="Gene3D" id="2.40.50.140">
    <property type="entry name" value="Nucleic acid-binding proteins"/>
    <property type="match status" value="1"/>
</dbReference>
<name>A0ABQ4GVL6_9ACTN</name>
<comment type="caution">
    <text evidence="4">The sequence shown here is derived from an EMBL/GenBank/DDBJ whole genome shotgun (WGS) entry which is preliminary data.</text>
</comment>
<dbReference type="InterPro" id="IPR000424">
    <property type="entry name" value="Primosome_PriB/ssb"/>
</dbReference>
<dbReference type="Proteomes" id="UP000660454">
    <property type="component" value="Unassembled WGS sequence"/>
</dbReference>
<feature type="compositionally biased region" description="Low complexity" evidence="3">
    <location>
        <begin position="138"/>
        <end position="152"/>
    </location>
</feature>
<evidence type="ECO:0000256" key="3">
    <source>
        <dbReference type="SAM" id="MobiDB-lite"/>
    </source>
</evidence>
<dbReference type="InterPro" id="IPR012340">
    <property type="entry name" value="NA-bd_OB-fold"/>
</dbReference>
<evidence type="ECO:0008006" key="6">
    <source>
        <dbReference type="Google" id="ProtNLM"/>
    </source>
</evidence>
<reference evidence="4 5" key="1">
    <citation type="submission" date="2021-01" db="EMBL/GenBank/DDBJ databases">
        <title>Whole genome shotgun sequence of Microbispora siamensis NBRC 104113.</title>
        <authorList>
            <person name="Komaki H."/>
            <person name="Tamura T."/>
        </authorList>
    </citation>
    <scope>NUCLEOTIDE SEQUENCE [LARGE SCALE GENOMIC DNA]</scope>
    <source>
        <strain evidence="4 5">NBRC 104113</strain>
    </source>
</reference>
<organism evidence="4 5">
    <name type="scientific">Microbispora siamensis</name>
    <dbReference type="NCBI Taxonomy" id="564413"/>
    <lineage>
        <taxon>Bacteria</taxon>
        <taxon>Bacillati</taxon>
        <taxon>Actinomycetota</taxon>
        <taxon>Actinomycetes</taxon>
        <taxon>Streptosporangiales</taxon>
        <taxon>Streptosporangiaceae</taxon>
        <taxon>Microbispora</taxon>
    </lineage>
</organism>